<sequence>MSESRPITMTDKNDEGWAVVDWTQVSDDAIQYDTDDEEEVMKAKLKERKRAEREKAKVEKAASETKERRVHKEEERWEAKHKCKAKAGKSDEASAGGEARGEVKRVVMDPSCTHCTQAQVICKFLIGGNKKRVACMCCNQSKGKCWWPGDGKDAEASPRAALKADKGKKRKANEEMPEPGPSQKKQVKSRPTEVLEIDEPKASGSGVRKARAGGFSGLEDKLKQLIDVAGLIANNLAGLFKLQEAVVENSGCITDMLEAIRASSVTKSHKESR</sequence>
<evidence type="ECO:0000313" key="2">
    <source>
        <dbReference type="EMBL" id="KIO01847.1"/>
    </source>
</evidence>
<organism evidence="2 3">
    <name type="scientific">Pisolithus tinctorius Marx 270</name>
    <dbReference type="NCBI Taxonomy" id="870435"/>
    <lineage>
        <taxon>Eukaryota</taxon>
        <taxon>Fungi</taxon>
        <taxon>Dikarya</taxon>
        <taxon>Basidiomycota</taxon>
        <taxon>Agaricomycotina</taxon>
        <taxon>Agaricomycetes</taxon>
        <taxon>Agaricomycetidae</taxon>
        <taxon>Boletales</taxon>
        <taxon>Sclerodermatineae</taxon>
        <taxon>Pisolithaceae</taxon>
        <taxon>Pisolithus</taxon>
    </lineage>
</organism>
<dbReference type="Proteomes" id="UP000054217">
    <property type="component" value="Unassembled WGS sequence"/>
</dbReference>
<reference evidence="2 3" key="1">
    <citation type="submission" date="2014-04" db="EMBL/GenBank/DDBJ databases">
        <authorList>
            <consortium name="DOE Joint Genome Institute"/>
            <person name="Kuo A."/>
            <person name="Kohler A."/>
            <person name="Costa M.D."/>
            <person name="Nagy L.G."/>
            <person name="Floudas D."/>
            <person name="Copeland A."/>
            <person name="Barry K.W."/>
            <person name="Cichocki N."/>
            <person name="Veneault-Fourrey C."/>
            <person name="LaButti K."/>
            <person name="Lindquist E.A."/>
            <person name="Lipzen A."/>
            <person name="Lundell T."/>
            <person name="Morin E."/>
            <person name="Murat C."/>
            <person name="Sun H."/>
            <person name="Tunlid A."/>
            <person name="Henrissat B."/>
            <person name="Grigoriev I.V."/>
            <person name="Hibbett D.S."/>
            <person name="Martin F."/>
            <person name="Nordberg H.P."/>
            <person name="Cantor M.N."/>
            <person name="Hua S.X."/>
        </authorList>
    </citation>
    <scope>NUCLEOTIDE SEQUENCE [LARGE SCALE GENOMIC DNA]</scope>
    <source>
        <strain evidence="2 3">Marx 270</strain>
    </source>
</reference>
<evidence type="ECO:0000313" key="3">
    <source>
        <dbReference type="Proteomes" id="UP000054217"/>
    </source>
</evidence>
<accession>A0A0C3JWT2</accession>
<proteinExistence type="predicted"/>
<reference evidence="3" key="2">
    <citation type="submission" date="2015-01" db="EMBL/GenBank/DDBJ databases">
        <title>Evolutionary Origins and Diversification of the Mycorrhizal Mutualists.</title>
        <authorList>
            <consortium name="DOE Joint Genome Institute"/>
            <consortium name="Mycorrhizal Genomics Consortium"/>
            <person name="Kohler A."/>
            <person name="Kuo A."/>
            <person name="Nagy L.G."/>
            <person name="Floudas D."/>
            <person name="Copeland A."/>
            <person name="Barry K.W."/>
            <person name="Cichocki N."/>
            <person name="Veneault-Fourrey C."/>
            <person name="LaButti K."/>
            <person name="Lindquist E.A."/>
            <person name="Lipzen A."/>
            <person name="Lundell T."/>
            <person name="Morin E."/>
            <person name="Murat C."/>
            <person name="Riley R."/>
            <person name="Ohm R."/>
            <person name="Sun H."/>
            <person name="Tunlid A."/>
            <person name="Henrissat B."/>
            <person name="Grigoriev I.V."/>
            <person name="Hibbett D.S."/>
            <person name="Martin F."/>
        </authorList>
    </citation>
    <scope>NUCLEOTIDE SEQUENCE [LARGE SCALE GENOMIC DNA]</scope>
    <source>
        <strain evidence="3">Marx 270</strain>
    </source>
</reference>
<protein>
    <submittedName>
        <fullName evidence="2">Uncharacterized protein</fullName>
    </submittedName>
</protein>
<gene>
    <name evidence="2" type="ORF">M404DRAFT_28357</name>
</gene>
<feature type="region of interest" description="Disordered" evidence="1">
    <location>
        <begin position="48"/>
        <end position="101"/>
    </location>
</feature>
<keyword evidence="3" id="KW-1185">Reference proteome</keyword>
<dbReference type="EMBL" id="KN831985">
    <property type="protein sequence ID" value="KIO01847.1"/>
    <property type="molecule type" value="Genomic_DNA"/>
</dbReference>
<dbReference type="HOGENOM" id="CLU_048923_0_0_1"/>
<name>A0A0C3JWT2_PISTI</name>
<evidence type="ECO:0000256" key="1">
    <source>
        <dbReference type="SAM" id="MobiDB-lite"/>
    </source>
</evidence>
<dbReference type="InParanoid" id="A0A0C3JWT2"/>
<dbReference type="AlphaFoldDB" id="A0A0C3JWT2"/>
<dbReference type="STRING" id="870435.A0A0C3JWT2"/>
<feature type="compositionally biased region" description="Basic and acidic residues" evidence="1">
    <location>
        <begin position="48"/>
        <end position="80"/>
    </location>
</feature>
<feature type="region of interest" description="Disordered" evidence="1">
    <location>
        <begin position="148"/>
        <end position="194"/>
    </location>
</feature>